<dbReference type="SUPFAM" id="SSF47090">
    <property type="entry name" value="PGBD-like"/>
    <property type="match status" value="1"/>
</dbReference>
<dbReference type="CDD" id="cd00009">
    <property type="entry name" value="AAA"/>
    <property type="match status" value="1"/>
</dbReference>
<dbReference type="InterPro" id="IPR036366">
    <property type="entry name" value="PGBDSf"/>
</dbReference>
<dbReference type="Gene3D" id="3.90.70.10">
    <property type="entry name" value="Cysteine proteinases"/>
    <property type="match status" value="1"/>
</dbReference>
<dbReference type="PANTHER" id="PTHR35894">
    <property type="entry name" value="GENERAL SECRETION PATHWAY PROTEIN A-RELATED"/>
    <property type="match status" value="1"/>
</dbReference>
<accession>A0ABX1ICK4</accession>
<dbReference type="Gene3D" id="3.40.50.300">
    <property type="entry name" value="P-loop containing nucleotide triphosphate hydrolases"/>
    <property type="match status" value="1"/>
</dbReference>
<dbReference type="InterPro" id="IPR002477">
    <property type="entry name" value="Peptidoglycan-bd-like"/>
</dbReference>
<dbReference type="InterPro" id="IPR049945">
    <property type="entry name" value="AAA_22"/>
</dbReference>
<organism evidence="2 3">
    <name type="scientific">Marichromatium bheemlicum</name>
    <dbReference type="NCBI Taxonomy" id="365339"/>
    <lineage>
        <taxon>Bacteria</taxon>
        <taxon>Pseudomonadati</taxon>
        <taxon>Pseudomonadota</taxon>
        <taxon>Gammaproteobacteria</taxon>
        <taxon>Chromatiales</taxon>
        <taxon>Chromatiaceae</taxon>
        <taxon>Marichromatium</taxon>
    </lineage>
</organism>
<dbReference type="SUPFAM" id="SSF52540">
    <property type="entry name" value="P-loop containing nucleoside triphosphate hydrolases"/>
    <property type="match status" value="1"/>
</dbReference>
<dbReference type="Pfam" id="PF01471">
    <property type="entry name" value="PG_binding_1"/>
    <property type="match status" value="1"/>
</dbReference>
<proteinExistence type="predicted"/>
<dbReference type="InterPro" id="IPR027417">
    <property type="entry name" value="P-loop_NTPase"/>
</dbReference>
<name>A0ABX1ICK4_9GAMM</name>
<gene>
    <name evidence="2" type="ORF">HF203_11920</name>
</gene>
<feature type="domain" description="AAA+ ATPase" evidence="1">
    <location>
        <begin position="42"/>
        <end position="194"/>
    </location>
</feature>
<reference evidence="2 3" key="1">
    <citation type="submission" date="2020-04" db="EMBL/GenBank/DDBJ databases">
        <title>Draft Whole-Genome sequence of Marichromatium bheemlicum DSM 18632, type strain.</title>
        <authorList>
            <person name="Kyndt J.A."/>
            <person name="Meyer T.E."/>
        </authorList>
    </citation>
    <scope>NUCLEOTIDE SEQUENCE [LARGE SCALE GENOMIC DNA]</scope>
    <source>
        <strain evidence="2 3">DSM 18632</strain>
    </source>
</reference>
<evidence type="ECO:0000313" key="3">
    <source>
        <dbReference type="Proteomes" id="UP000740754"/>
    </source>
</evidence>
<dbReference type="RefSeq" id="WP_168669990.1">
    <property type="nucleotide sequence ID" value="NZ_JAAXKX010000017.1"/>
</dbReference>
<dbReference type="EMBL" id="JAAXKX010000017">
    <property type="protein sequence ID" value="NKN33927.1"/>
    <property type="molecule type" value="Genomic_DNA"/>
</dbReference>
<protein>
    <submittedName>
        <fullName evidence="2">AAA family ATPase</fullName>
    </submittedName>
</protein>
<evidence type="ECO:0000313" key="2">
    <source>
        <dbReference type="EMBL" id="NKN33927.1"/>
    </source>
</evidence>
<comment type="caution">
    <text evidence="2">The sequence shown here is derived from an EMBL/GenBank/DDBJ whole genome shotgun (WGS) entry which is preliminary data.</text>
</comment>
<evidence type="ECO:0000259" key="1">
    <source>
        <dbReference type="SMART" id="SM00382"/>
    </source>
</evidence>
<dbReference type="Pfam" id="PF13401">
    <property type="entry name" value="AAA_22"/>
    <property type="match status" value="1"/>
</dbReference>
<dbReference type="Gene3D" id="1.10.101.10">
    <property type="entry name" value="PGBD-like superfamily/PGBD"/>
    <property type="match status" value="1"/>
</dbReference>
<sequence>MYPSYFGLFEPCFSIAPDPRYLFLSAQHREALAHLVHGASEQGGFVLLTGEVGTGKTTVCRAFLEQLPEGVEVALILNPYLTARELLVAVCEAFGVAFDGQERSLRRLIDALGHHLLTLHAQGRRALLIVDEAQNLRPRVLEQIRLLTNLETNTHKLLRVFLLGQPELRQMLARPALRQVDQRITARVHLRPFDRTETTAYIRHRLAVAGCDRALFTAPALWRIHRWSRGLPRLINVLCDRSLLGAYVGHRPWVDARVVAHAARELGGEPGHDRSYGARPALIVTTVLALALGIGGWGMGWLGPRTPFTPSSAGLSLGSSLAGTPERLRAAVVPEPEAMLRLLRRWGIDRDGLGEGAPCGQVGAFGLRCESGQGSLATLRRLDRPALLRLDGAETTTPGYLVLTGLTGRQALIDRPEGVLAVQAEVLDRLWSGRFVLLWKLPPVGGAVIGPGDPPEAIRWLRQQLAKLPELGLSDHDAPGFDPMLRKALERFQRSQGLAADGLAGPRTLIALHNRVDRPGVARLREWRP</sequence>
<dbReference type="InterPro" id="IPR052026">
    <property type="entry name" value="ExeA_AAA_ATPase_DNA-bind"/>
</dbReference>
<dbReference type="PANTHER" id="PTHR35894:SF1">
    <property type="entry name" value="PHOSPHORIBULOKINASE _ URIDINE KINASE FAMILY"/>
    <property type="match status" value="1"/>
</dbReference>
<dbReference type="InterPro" id="IPR003593">
    <property type="entry name" value="AAA+_ATPase"/>
</dbReference>
<dbReference type="InterPro" id="IPR036365">
    <property type="entry name" value="PGBD-like_sf"/>
</dbReference>
<dbReference type="Proteomes" id="UP000740754">
    <property type="component" value="Unassembled WGS sequence"/>
</dbReference>
<keyword evidence="3" id="KW-1185">Reference proteome</keyword>
<dbReference type="SMART" id="SM00382">
    <property type="entry name" value="AAA"/>
    <property type="match status" value="1"/>
</dbReference>